<proteinExistence type="predicted"/>
<evidence type="ECO:0000313" key="3">
    <source>
        <dbReference type="EMBL" id="PRD50416.1"/>
    </source>
</evidence>
<protein>
    <submittedName>
        <fullName evidence="3">EamA family transporter</fullName>
    </submittedName>
</protein>
<feature type="transmembrane region" description="Helical" evidence="1">
    <location>
        <begin position="253"/>
        <end position="272"/>
    </location>
</feature>
<accession>A0A2S9JC71</accession>
<name>A0A2S9JC71_9HYPH</name>
<reference evidence="3 4" key="1">
    <citation type="submission" date="2018-02" db="EMBL/GenBank/DDBJ databases">
        <title>The draft genome of Phyllobacterium myrsinacearum DSM5892.</title>
        <authorList>
            <person name="Li L."/>
            <person name="Liu L."/>
            <person name="Zhang X."/>
            <person name="Wang T."/>
        </authorList>
    </citation>
    <scope>NUCLEOTIDE SEQUENCE [LARGE SCALE GENOMIC DNA]</scope>
    <source>
        <strain evidence="3 4">DSM 5892</strain>
    </source>
</reference>
<dbReference type="OrthoDB" id="8690132at2"/>
<sequence length="315" mass="32885">MSVSSVPLPPVAAPDPAKSASETAVGCLLVAGSAIAWSTGGALTRFLDTTDNWTVVFWRSVFAGLFLLCFMLVRDGPRGTLRLFRSMGLAGVGVGICFAIASSCFIVALSYTTVANVLLLQAAVPLLAALISWVLFRERVSLATWGAIAVVIAGVAIMVSNSLDGAVSPIGDLLALLIAISFASATVITRRKAHLRMTPAVFLGVVMAACAASMMSGSFSASARDFGFLFALGAVNLGLGLALFVSGARLIPSALAALIGTLEPVLGPVWVWLLHNEVPTQRTIIGGGIILCALLFHLGWEYRRQRAASTRKPVV</sequence>
<feature type="transmembrane region" description="Helical" evidence="1">
    <location>
        <begin position="56"/>
        <end position="74"/>
    </location>
</feature>
<feature type="transmembrane region" description="Helical" evidence="1">
    <location>
        <begin position="117"/>
        <end position="135"/>
    </location>
</feature>
<dbReference type="SUPFAM" id="SSF103481">
    <property type="entry name" value="Multidrug resistance efflux transporter EmrE"/>
    <property type="match status" value="2"/>
</dbReference>
<evidence type="ECO:0000313" key="4">
    <source>
        <dbReference type="Proteomes" id="UP000238563"/>
    </source>
</evidence>
<feature type="transmembrane region" description="Helical" evidence="1">
    <location>
        <begin position="86"/>
        <end position="111"/>
    </location>
</feature>
<dbReference type="Proteomes" id="UP000238563">
    <property type="component" value="Unassembled WGS sequence"/>
</dbReference>
<feature type="domain" description="EamA" evidence="2">
    <location>
        <begin position="26"/>
        <end position="159"/>
    </location>
</feature>
<dbReference type="PANTHER" id="PTHR22911:SF135">
    <property type="entry name" value="BLR4310 PROTEIN"/>
    <property type="match status" value="1"/>
</dbReference>
<comment type="caution">
    <text evidence="3">The sequence shown here is derived from an EMBL/GenBank/DDBJ whole genome shotgun (WGS) entry which is preliminary data.</text>
</comment>
<keyword evidence="1" id="KW-0812">Transmembrane</keyword>
<keyword evidence="1" id="KW-1133">Transmembrane helix</keyword>
<feature type="transmembrane region" description="Helical" evidence="1">
    <location>
        <begin position="284"/>
        <end position="302"/>
    </location>
</feature>
<dbReference type="RefSeq" id="WP_105736351.1">
    <property type="nucleotide sequence ID" value="NZ_PVBT01000007.1"/>
</dbReference>
<dbReference type="InterPro" id="IPR000620">
    <property type="entry name" value="EamA_dom"/>
</dbReference>
<dbReference type="InterPro" id="IPR037185">
    <property type="entry name" value="EmrE-like"/>
</dbReference>
<evidence type="ECO:0000259" key="2">
    <source>
        <dbReference type="Pfam" id="PF00892"/>
    </source>
</evidence>
<dbReference type="Pfam" id="PF00892">
    <property type="entry name" value="EamA"/>
    <property type="match status" value="2"/>
</dbReference>
<dbReference type="AlphaFoldDB" id="A0A2S9JC71"/>
<evidence type="ECO:0000256" key="1">
    <source>
        <dbReference type="SAM" id="Phobius"/>
    </source>
</evidence>
<feature type="transmembrane region" description="Helical" evidence="1">
    <location>
        <begin position="226"/>
        <end position="246"/>
    </location>
</feature>
<gene>
    <name evidence="3" type="ORF">C5750_20855</name>
</gene>
<keyword evidence="1" id="KW-0472">Membrane</keyword>
<keyword evidence="4" id="KW-1185">Reference proteome</keyword>
<dbReference type="EMBL" id="PVBT01000007">
    <property type="protein sequence ID" value="PRD50416.1"/>
    <property type="molecule type" value="Genomic_DNA"/>
</dbReference>
<feature type="domain" description="EamA" evidence="2">
    <location>
        <begin position="170"/>
        <end position="296"/>
    </location>
</feature>
<dbReference type="PANTHER" id="PTHR22911">
    <property type="entry name" value="ACYL-MALONYL CONDENSING ENZYME-RELATED"/>
    <property type="match status" value="1"/>
</dbReference>
<feature type="transmembrane region" description="Helical" evidence="1">
    <location>
        <begin position="200"/>
        <end position="220"/>
    </location>
</feature>
<feature type="transmembrane region" description="Helical" evidence="1">
    <location>
        <begin position="166"/>
        <end position="188"/>
    </location>
</feature>
<dbReference type="Gene3D" id="1.10.3730.20">
    <property type="match status" value="1"/>
</dbReference>
<feature type="transmembrane region" description="Helical" evidence="1">
    <location>
        <begin position="142"/>
        <end position="160"/>
    </location>
</feature>
<organism evidence="3 4">
    <name type="scientific">Phyllobacterium myrsinacearum</name>
    <dbReference type="NCBI Taxonomy" id="28101"/>
    <lineage>
        <taxon>Bacteria</taxon>
        <taxon>Pseudomonadati</taxon>
        <taxon>Pseudomonadota</taxon>
        <taxon>Alphaproteobacteria</taxon>
        <taxon>Hyphomicrobiales</taxon>
        <taxon>Phyllobacteriaceae</taxon>
        <taxon>Phyllobacterium</taxon>
    </lineage>
</organism>
<dbReference type="GO" id="GO:0016020">
    <property type="term" value="C:membrane"/>
    <property type="evidence" value="ECO:0007669"/>
    <property type="project" value="InterPro"/>
</dbReference>